<protein>
    <submittedName>
        <fullName evidence="1">Uncharacterized protein</fullName>
    </submittedName>
</protein>
<reference evidence="1 2" key="1">
    <citation type="journal article" date="2015" name="Nat. Commun.">
        <title>Lucilia cuprina genome unlocks parasitic fly biology to underpin future interventions.</title>
        <authorList>
            <person name="Anstead C.A."/>
            <person name="Korhonen P.K."/>
            <person name="Young N.D."/>
            <person name="Hall R.S."/>
            <person name="Jex A.R."/>
            <person name="Murali S.C."/>
            <person name="Hughes D.S."/>
            <person name="Lee S.F."/>
            <person name="Perry T."/>
            <person name="Stroehlein A.J."/>
            <person name="Ansell B.R."/>
            <person name="Breugelmans B."/>
            <person name="Hofmann A."/>
            <person name="Qu J."/>
            <person name="Dugan S."/>
            <person name="Lee S.L."/>
            <person name="Chao H."/>
            <person name="Dinh H."/>
            <person name="Han Y."/>
            <person name="Doddapaneni H.V."/>
            <person name="Worley K.C."/>
            <person name="Muzny D.M."/>
            <person name="Ioannidis P."/>
            <person name="Waterhouse R.M."/>
            <person name="Zdobnov E.M."/>
            <person name="James P.J."/>
            <person name="Bagnall N.H."/>
            <person name="Kotze A.C."/>
            <person name="Gibbs R.A."/>
            <person name="Richards S."/>
            <person name="Batterham P."/>
            <person name="Gasser R.B."/>
        </authorList>
    </citation>
    <scope>NUCLEOTIDE SEQUENCE [LARGE SCALE GENOMIC DNA]</scope>
    <source>
        <strain evidence="1 2">LS</strain>
        <tissue evidence="1">Full body</tissue>
    </source>
</reference>
<sequence>MLRHNLFGNNRIEQQRLSLYEIPVQILIKGMMTTRPKNPLIVIEFHVCRSDSSSVMLVCPLKGFCINKIVVKFIISKKPNQIYFNNCNLINPNKHVLTKLPHASSSSSSVAALSWSIQPSLMMATKIEKTANESCSTTTRKKKLTAHTNNQN</sequence>
<evidence type="ECO:0000313" key="2">
    <source>
        <dbReference type="Proteomes" id="UP000037069"/>
    </source>
</evidence>
<proteinExistence type="predicted"/>
<dbReference type="EMBL" id="JRES01000760">
    <property type="protein sequence ID" value="KNC28590.1"/>
    <property type="molecule type" value="Genomic_DNA"/>
</dbReference>
<gene>
    <name evidence="1" type="ORF">FF38_05699</name>
</gene>
<dbReference type="AlphaFoldDB" id="A0A0L0C8L6"/>
<keyword evidence="2" id="KW-1185">Reference proteome</keyword>
<name>A0A0L0C8L6_LUCCU</name>
<evidence type="ECO:0000313" key="1">
    <source>
        <dbReference type="EMBL" id="KNC28590.1"/>
    </source>
</evidence>
<accession>A0A0L0C8L6</accession>
<organism evidence="1 2">
    <name type="scientific">Lucilia cuprina</name>
    <name type="common">Green bottle fly</name>
    <name type="synonym">Australian sheep blowfly</name>
    <dbReference type="NCBI Taxonomy" id="7375"/>
    <lineage>
        <taxon>Eukaryota</taxon>
        <taxon>Metazoa</taxon>
        <taxon>Ecdysozoa</taxon>
        <taxon>Arthropoda</taxon>
        <taxon>Hexapoda</taxon>
        <taxon>Insecta</taxon>
        <taxon>Pterygota</taxon>
        <taxon>Neoptera</taxon>
        <taxon>Endopterygota</taxon>
        <taxon>Diptera</taxon>
        <taxon>Brachycera</taxon>
        <taxon>Muscomorpha</taxon>
        <taxon>Oestroidea</taxon>
        <taxon>Calliphoridae</taxon>
        <taxon>Luciliinae</taxon>
        <taxon>Lucilia</taxon>
    </lineage>
</organism>
<comment type="caution">
    <text evidence="1">The sequence shown here is derived from an EMBL/GenBank/DDBJ whole genome shotgun (WGS) entry which is preliminary data.</text>
</comment>
<dbReference type="Proteomes" id="UP000037069">
    <property type="component" value="Unassembled WGS sequence"/>
</dbReference>